<dbReference type="EMBL" id="SNYC01000003">
    <property type="protein sequence ID" value="TDQ11683.1"/>
    <property type="molecule type" value="Genomic_DNA"/>
</dbReference>
<organism evidence="2 3">
    <name type="scientific">Pedobacter metabolipauper</name>
    <dbReference type="NCBI Taxonomy" id="425513"/>
    <lineage>
        <taxon>Bacteria</taxon>
        <taxon>Pseudomonadati</taxon>
        <taxon>Bacteroidota</taxon>
        <taxon>Sphingobacteriia</taxon>
        <taxon>Sphingobacteriales</taxon>
        <taxon>Sphingobacteriaceae</taxon>
        <taxon>Pedobacter</taxon>
    </lineage>
</organism>
<evidence type="ECO:0000313" key="3">
    <source>
        <dbReference type="Proteomes" id="UP000295620"/>
    </source>
</evidence>
<name>A0A4V3D1M1_9SPHI</name>
<dbReference type="SUPFAM" id="SSF48452">
    <property type="entry name" value="TPR-like"/>
    <property type="match status" value="1"/>
</dbReference>
<evidence type="ECO:0000256" key="1">
    <source>
        <dbReference type="SAM" id="SignalP"/>
    </source>
</evidence>
<keyword evidence="1" id="KW-0732">Signal</keyword>
<gene>
    <name evidence="2" type="ORF">ATK78_0806</name>
</gene>
<dbReference type="InterPro" id="IPR011990">
    <property type="entry name" value="TPR-like_helical_dom_sf"/>
</dbReference>
<evidence type="ECO:0000313" key="2">
    <source>
        <dbReference type="EMBL" id="TDQ11683.1"/>
    </source>
</evidence>
<dbReference type="Gene3D" id="1.25.40.10">
    <property type="entry name" value="Tetratricopeptide repeat domain"/>
    <property type="match status" value="1"/>
</dbReference>
<dbReference type="AlphaFoldDB" id="A0A4V3D1M1"/>
<comment type="caution">
    <text evidence="2">The sequence shown here is derived from an EMBL/GenBank/DDBJ whole genome shotgun (WGS) entry which is preliminary data.</text>
</comment>
<feature type="signal peptide" evidence="1">
    <location>
        <begin position="1"/>
        <end position="19"/>
    </location>
</feature>
<dbReference type="Proteomes" id="UP000295620">
    <property type="component" value="Unassembled WGS sequence"/>
</dbReference>
<dbReference type="RefSeq" id="WP_133574734.1">
    <property type="nucleotide sequence ID" value="NZ_SNYC01000003.1"/>
</dbReference>
<reference evidence="2 3" key="1">
    <citation type="submission" date="2019-03" db="EMBL/GenBank/DDBJ databases">
        <title>Genomic Encyclopedia of Archaeal and Bacterial Type Strains, Phase II (KMG-II): from individual species to whole genera.</title>
        <authorList>
            <person name="Goeker M."/>
        </authorList>
    </citation>
    <scope>NUCLEOTIDE SEQUENCE [LARGE SCALE GENOMIC DNA]</scope>
    <source>
        <strain evidence="2 3">DSM 19035</strain>
    </source>
</reference>
<sequence>MKKILLSMLFVGVASLANAQKSEISEAKKQWTILALAQNKPLADNLKILNEGLAHTDKAIVHEKSKGIAEAWSYRALIASRIALIDSVDMQNSLAKQKIADEAIAKAKELDPKGEEKANIDNAVYNVDNAVRNRGIIAFNKQDFATAFENFTEVTRRTPNDTAMYINAGIAAKSLKKYPEMISNFKKGIELNYADPKVLYSEMVNVTFDELKDTVAGLALLKEASAKLPEDSYFIGLETDLYIKKGDIAKSQEMLKKLMDKDPKNPTFHFLMGETYFKQALNVQTERNNLDTKKVKESAALATKITTLIDQSIPFYKAAVALDPKHENSLESLKTIYAFKDDKVNFEAVKKQLEEIKK</sequence>
<keyword evidence="3" id="KW-1185">Reference proteome</keyword>
<feature type="chain" id="PRO_5020474923" evidence="1">
    <location>
        <begin position="20"/>
        <end position="358"/>
    </location>
</feature>
<accession>A0A4V3D1M1</accession>
<protein>
    <submittedName>
        <fullName evidence="2">Tetratricopeptide repeat protein</fullName>
    </submittedName>
</protein>
<dbReference type="OrthoDB" id="739506at2"/>
<proteinExistence type="predicted"/>